<evidence type="ECO:0000256" key="2">
    <source>
        <dbReference type="ARBA" id="ARBA00022692"/>
    </source>
</evidence>
<dbReference type="Proteomes" id="UP000584405">
    <property type="component" value="Unassembled WGS sequence"/>
</dbReference>
<dbReference type="EMBL" id="JACDRT010000005">
    <property type="protein sequence ID" value="MBA0158867.1"/>
    <property type="molecule type" value="Genomic_DNA"/>
</dbReference>
<dbReference type="SUPFAM" id="SSF90123">
    <property type="entry name" value="ABC transporter transmembrane region"/>
    <property type="match status" value="1"/>
</dbReference>
<evidence type="ECO:0000256" key="4">
    <source>
        <dbReference type="ARBA" id="ARBA00023136"/>
    </source>
</evidence>
<evidence type="ECO:0000256" key="5">
    <source>
        <dbReference type="SAM" id="Phobius"/>
    </source>
</evidence>
<dbReference type="AlphaFoldDB" id="A0AAW3RNC3"/>
<evidence type="ECO:0000256" key="1">
    <source>
        <dbReference type="ARBA" id="ARBA00004651"/>
    </source>
</evidence>
<evidence type="ECO:0000256" key="3">
    <source>
        <dbReference type="ARBA" id="ARBA00022989"/>
    </source>
</evidence>
<dbReference type="GO" id="GO:0005524">
    <property type="term" value="F:ATP binding"/>
    <property type="evidence" value="ECO:0007669"/>
    <property type="project" value="InterPro"/>
</dbReference>
<comment type="subcellular location">
    <subcellularLocation>
        <location evidence="1">Cell membrane</location>
        <topology evidence="1">Multi-pass membrane protein</topology>
    </subcellularLocation>
</comment>
<dbReference type="RefSeq" id="WP_107332841.1">
    <property type="nucleotide sequence ID" value="NZ_BGPS01000013.1"/>
</dbReference>
<accession>A0AAW3RNC3</accession>
<dbReference type="InterPro" id="IPR036640">
    <property type="entry name" value="ABC1_TM_sf"/>
</dbReference>
<dbReference type="GO" id="GO:0005886">
    <property type="term" value="C:plasma membrane"/>
    <property type="evidence" value="ECO:0007669"/>
    <property type="project" value="UniProtKB-SubCell"/>
</dbReference>
<feature type="transmembrane region" description="Helical" evidence="5">
    <location>
        <begin position="52"/>
        <end position="74"/>
    </location>
</feature>
<keyword evidence="3 5" id="KW-1133">Transmembrane helix</keyword>
<proteinExistence type="predicted"/>
<organism evidence="6 7">
    <name type="scientific">Pectobacterium versatile</name>
    <dbReference type="NCBI Taxonomy" id="2488639"/>
    <lineage>
        <taxon>Bacteria</taxon>
        <taxon>Pseudomonadati</taxon>
        <taxon>Pseudomonadota</taxon>
        <taxon>Gammaproteobacteria</taxon>
        <taxon>Enterobacterales</taxon>
        <taxon>Pectobacteriaceae</taxon>
        <taxon>Pectobacterium</taxon>
    </lineage>
</organism>
<keyword evidence="4 5" id="KW-0472">Membrane</keyword>
<evidence type="ECO:0000313" key="7">
    <source>
        <dbReference type="Proteomes" id="UP000584405"/>
    </source>
</evidence>
<keyword evidence="2 5" id="KW-0812">Transmembrane</keyword>
<sequence>MAKIERNPKITLAKLFLGIIYLTVCTFIFLLAVGAIIDIIFDGSFSFTSKLIIDVGVGSIIAGVASGLGSWIFAKIDERKARKSKHSDP</sequence>
<protein>
    <submittedName>
        <fullName evidence="6">Uncharacterized protein</fullName>
    </submittedName>
</protein>
<comment type="caution">
    <text evidence="6">The sequence shown here is derived from an EMBL/GenBank/DDBJ whole genome shotgun (WGS) entry which is preliminary data.</text>
</comment>
<gene>
    <name evidence="6" type="ORF">H0253_08430</name>
</gene>
<reference evidence="6 7" key="1">
    <citation type="submission" date="2020-07" db="EMBL/GenBank/DDBJ databases">
        <title>Updated taxonomy of Pectobacterium genus in the CIRM-CFBP bacterial collection: when new species reveal old endemic population.</title>
        <authorList>
            <person name="Pedron J."/>
            <person name="Barny M.A."/>
            <person name="Portier P."/>
        </authorList>
    </citation>
    <scope>NUCLEOTIDE SEQUENCE [LARGE SCALE GENOMIC DNA]</scope>
    <source>
        <strain evidence="6 7">CFBP5669</strain>
    </source>
</reference>
<name>A0AAW3RNC3_9GAMM</name>
<evidence type="ECO:0000313" key="6">
    <source>
        <dbReference type="EMBL" id="MBA0158867.1"/>
    </source>
</evidence>
<feature type="transmembrane region" description="Helical" evidence="5">
    <location>
        <begin position="12"/>
        <end position="40"/>
    </location>
</feature>